<feature type="signal peptide" evidence="1">
    <location>
        <begin position="1"/>
        <end position="22"/>
    </location>
</feature>
<dbReference type="CDD" id="cd00198">
    <property type="entry name" value="vWFA"/>
    <property type="match status" value="1"/>
</dbReference>
<dbReference type="NCBIfam" id="TIGR02595">
    <property type="entry name" value="PEP_CTERM"/>
    <property type="match status" value="1"/>
</dbReference>
<dbReference type="InterPro" id="IPR036465">
    <property type="entry name" value="vWFA_dom_sf"/>
</dbReference>
<evidence type="ECO:0000313" key="3">
    <source>
        <dbReference type="EMBL" id="UZE95351.1"/>
    </source>
</evidence>
<dbReference type="PROSITE" id="PS50234">
    <property type="entry name" value="VWFA"/>
    <property type="match status" value="1"/>
</dbReference>
<dbReference type="SMART" id="SM00327">
    <property type="entry name" value="VWA"/>
    <property type="match status" value="1"/>
</dbReference>
<organism evidence="3 4">
    <name type="scientific">Alkalimarinus alittae</name>
    <dbReference type="NCBI Taxonomy" id="2961619"/>
    <lineage>
        <taxon>Bacteria</taxon>
        <taxon>Pseudomonadati</taxon>
        <taxon>Pseudomonadota</taxon>
        <taxon>Gammaproteobacteria</taxon>
        <taxon>Alteromonadales</taxon>
        <taxon>Alteromonadaceae</taxon>
        <taxon>Alkalimarinus</taxon>
    </lineage>
</organism>
<dbReference type="InterPro" id="IPR013424">
    <property type="entry name" value="Ice-binding_C"/>
</dbReference>
<accession>A0ABY6MZT3</accession>
<gene>
    <name evidence="3" type="ORF">NKI27_14945</name>
</gene>
<dbReference type="EMBL" id="CP100390">
    <property type="protein sequence ID" value="UZE95351.1"/>
    <property type="molecule type" value="Genomic_DNA"/>
</dbReference>
<dbReference type="Gene3D" id="3.40.50.410">
    <property type="entry name" value="von Willebrand factor, type A domain"/>
    <property type="match status" value="1"/>
</dbReference>
<feature type="domain" description="VWFA" evidence="2">
    <location>
        <begin position="59"/>
        <end position="245"/>
    </location>
</feature>
<name>A0ABY6MZT3_9ALTE</name>
<evidence type="ECO:0000313" key="4">
    <source>
        <dbReference type="Proteomes" id="UP001163739"/>
    </source>
</evidence>
<keyword evidence="1" id="KW-0732">Signal</keyword>
<dbReference type="InterPro" id="IPR002035">
    <property type="entry name" value="VWF_A"/>
</dbReference>
<proteinExistence type="predicted"/>
<evidence type="ECO:0000256" key="1">
    <source>
        <dbReference type="SAM" id="SignalP"/>
    </source>
</evidence>
<feature type="chain" id="PRO_5045779493" evidence="1">
    <location>
        <begin position="23"/>
        <end position="367"/>
    </location>
</feature>
<dbReference type="Pfam" id="PF00092">
    <property type="entry name" value="VWA"/>
    <property type="match status" value="1"/>
</dbReference>
<reference evidence="3" key="1">
    <citation type="submission" date="2022-06" db="EMBL/GenBank/DDBJ databases">
        <title>Alkalimarinus sp. nov., isolated from gut of a Alitta virens.</title>
        <authorList>
            <person name="Yang A.I."/>
            <person name="Shin N.-R."/>
        </authorList>
    </citation>
    <scope>NUCLEOTIDE SEQUENCE</scope>
    <source>
        <strain evidence="3">A2M4</strain>
    </source>
</reference>
<dbReference type="Proteomes" id="UP001163739">
    <property type="component" value="Chromosome"/>
</dbReference>
<keyword evidence="4" id="KW-1185">Reference proteome</keyword>
<dbReference type="RefSeq" id="WP_265046840.1">
    <property type="nucleotide sequence ID" value="NZ_CP100390.1"/>
</dbReference>
<protein>
    <submittedName>
        <fullName evidence="3">VWA domain-containing protein</fullName>
    </submittedName>
</protein>
<sequence>MKKLFSAATVALTLGLSTSAFADSIDPVSYSDTLSVGESVTITKTVIVNDEAPSTGLIDVMFLMDTSGSMGSEINQAKAAIGDIISGLGAFGDVATGVGYFSDPGSAGVLSDLSTTSTDTASALSSISLCDGGCGGDFPEEGIFATYDAATNASWRPGSTRFIIALSDANFKESDGVTLADTKTALNDEDITFIGINYGSLYSGMNSTSSGGIAASELSDATGGSIIQSSGLDTADLVDDITDGVTAAFENYSEVSVGDLGAGLPGVDVSVTCLTADTGTCVGDTAVGDFDRELTRTFTYEVTFTALEEGVHAFDTCALVDGGCVATEADTITVRGATASVSEPGTLALMLMGFAGLGLARRRTAKS</sequence>
<evidence type="ECO:0000259" key="2">
    <source>
        <dbReference type="PROSITE" id="PS50234"/>
    </source>
</evidence>
<dbReference type="SUPFAM" id="SSF53300">
    <property type="entry name" value="vWA-like"/>
    <property type="match status" value="1"/>
</dbReference>